<dbReference type="PIRSF" id="PIRSF015952">
    <property type="entry name" value="U3snoRNP11"/>
    <property type="match status" value="1"/>
</dbReference>
<dbReference type="GO" id="GO:0032040">
    <property type="term" value="C:small-subunit processome"/>
    <property type="evidence" value="ECO:0007669"/>
    <property type="project" value="UniProtKB-UniRule"/>
</dbReference>
<comment type="similarity">
    <text evidence="3 6">Belongs to the UTP11 family.</text>
</comment>
<gene>
    <name evidence="8" type="ORF">NLU13_1219</name>
</gene>
<name>A0AA39GQJ1_SARSR</name>
<dbReference type="PANTHER" id="PTHR12838:SF0">
    <property type="entry name" value="U3 SMALL NUCLEOLAR RNA-ASSOCIATED PROTEIN 11-RELATED"/>
    <property type="match status" value="1"/>
</dbReference>
<comment type="caution">
    <text evidence="8">The sequence shown here is derived from an EMBL/GenBank/DDBJ whole genome shotgun (WGS) entry which is preliminary data.</text>
</comment>
<comment type="subunit">
    <text evidence="6">Component of the ribosomal small subunit (SSU) processome.</text>
</comment>
<protein>
    <recommendedName>
        <fullName evidence="6">U3 small nucleolar RNA-associated protein 11</fullName>
        <shortName evidence="6">U3 snoRNA-associated protein 11</shortName>
    </recommendedName>
</protein>
<comment type="function">
    <text evidence="1 6">Involved in nucleolar processing of pre-18S ribosomal RNA.</text>
</comment>
<evidence type="ECO:0000256" key="6">
    <source>
        <dbReference type="PIRNR" id="PIRNR015952"/>
    </source>
</evidence>
<evidence type="ECO:0000256" key="5">
    <source>
        <dbReference type="ARBA" id="ARBA00023242"/>
    </source>
</evidence>
<dbReference type="GO" id="GO:0006364">
    <property type="term" value="P:rRNA processing"/>
    <property type="evidence" value="ECO:0007669"/>
    <property type="project" value="UniProtKB-UniRule"/>
</dbReference>
<feature type="region of interest" description="Disordered" evidence="7">
    <location>
        <begin position="126"/>
        <end position="201"/>
    </location>
</feature>
<organism evidence="8 9">
    <name type="scientific">Sarocladium strictum</name>
    <name type="common">Black bundle disease fungus</name>
    <name type="synonym">Acremonium strictum</name>
    <dbReference type="NCBI Taxonomy" id="5046"/>
    <lineage>
        <taxon>Eukaryota</taxon>
        <taxon>Fungi</taxon>
        <taxon>Dikarya</taxon>
        <taxon>Ascomycota</taxon>
        <taxon>Pezizomycotina</taxon>
        <taxon>Sordariomycetes</taxon>
        <taxon>Hypocreomycetidae</taxon>
        <taxon>Hypocreales</taxon>
        <taxon>Sarocladiaceae</taxon>
        <taxon>Sarocladium</taxon>
    </lineage>
</organism>
<feature type="compositionally biased region" description="Acidic residues" evidence="7">
    <location>
        <begin position="183"/>
        <end position="194"/>
    </location>
</feature>
<feature type="region of interest" description="Disordered" evidence="7">
    <location>
        <begin position="229"/>
        <end position="258"/>
    </location>
</feature>
<reference evidence="8" key="1">
    <citation type="submission" date="2022-10" db="EMBL/GenBank/DDBJ databases">
        <title>Determination and structural analysis of whole genome sequence of Sarocladium strictum F4-1.</title>
        <authorList>
            <person name="Hu L."/>
            <person name="Jiang Y."/>
        </authorList>
    </citation>
    <scope>NUCLEOTIDE SEQUENCE</scope>
    <source>
        <strain evidence="8">F4-1</strain>
    </source>
</reference>
<sequence length="258" mass="30375">MSSSMRNAVHRRNHKERAQPHERRKLGLLEKHKDYSERALRNKAAERNEDEFYFGMMSRKGPGSRLHGKNWSGLVKKDQSHKKLAVDKVRLLKTQDIKYIRTMRQLAAKQVKQLQEQVVLTKGFDNIDKEDQQVDDSEDEDEFNPDSDDEDDGFASRANASRKIVFADNENEREDVLEKHEQQEEEVEDDEDLDEQRNERAKSLKRLRKDLAHAEMKLKTLTEAERELEIQQAKMAKTQTSGGTDRRGNKLKYRKRKR</sequence>
<dbReference type="AlphaFoldDB" id="A0AA39GQJ1"/>
<keyword evidence="4 6" id="KW-0698">rRNA processing</keyword>
<keyword evidence="5 6" id="KW-0539">Nucleus</keyword>
<evidence type="ECO:0000313" key="9">
    <source>
        <dbReference type="Proteomes" id="UP001175261"/>
    </source>
</evidence>
<feature type="compositionally biased region" description="Acidic residues" evidence="7">
    <location>
        <begin position="133"/>
        <end position="153"/>
    </location>
</feature>
<dbReference type="Pfam" id="PF03998">
    <property type="entry name" value="Utp11"/>
    <property type="match status" value="1"/>
</dbReference>
<evidence type="ECO:0000256" key="4">
    <source>
        <dbReference type="ARBA" id="ARBA00022552"/>
    </source>
</evidence>
<feature type="compositionally biased region" description="Basic residues" evidence="7">
    <location>
        <begin position="249"/>
        <end position="258"/>
    </location>
</feature>
<feature type="compositionally biased region" description="Basic and acidic residues" evidence="7">
    <location>
        <begin position="16"/>
        <end position="47"/>
    </location>
</feature>
<evidence type="ECO:0000256" key="2">
    <source>
        <dbReference type="ARBA" id="ARBA00004604"/>
    </source>
</evidence>
<evidence type="ECO:0000313" key="8">
    <source>
        <dbReference type="EMBL" id="KAK0391720.1"/>
    </source>
</evidence>
<keyword evidence="9" id="KW-1185">Reference proteome</keyword>
<dbReference type="InterPro" id="IPR007144">
    <property type="entry name" value="SSU_processome_Utp11"/>
</dbReference>
<dbReference type="Proteomes" id="UP001175261">
    <property type="component" value="Unassembled WGS sequence"/>
</dbReference>
<proteinExistence type="inferred from homology"/>
<accession>A0AA39GQJ1</accession>
<evidence type="ECO:0000256" key="1">
    <source>
        <dbReference type="ARBA" id="ARBA00004099"/>
    </source>
</evidence>
<comment type="subcellular location">
    <subcellularLocation>
        <location evidence="2 6">Nucleus</location>
        <location evidence="2 6">Nucleolus</location>
    </subcellularLocation>
</comment>
<dbReference type="PANTHER" id="PTHR12838">
    <property type="entry name" value="U3 SMALL NUCLEOLAR RNA-ASSOCIATED PROTEIN 11"/>
    <property type="match status" value="1"/>
</dbReference>
<evidence type="ECO:0000256" key="7">
    <source>
        <dbReference type="SAM" id="MobiDB-lite"/>
    </source>
</evidence>
<evidence type="ECO:0000256" key="3">
    <source>
        <dbReference type="ARBA" id="ARBA00008105"/>
    </source>
</evidence>
<dbReference type="EMBL" id="JAPDFR010000001">
    <property type="protein sequence ID" value="KAK0391720.1"/>
    <property type="molecule type" value="Genomic_DNA"/>
</dbReference>
<feature type="region of interest" description="Disordered" evidence="7">
    <location>
        <begin position="1"/>
        <end position="70"/>
    </location>
</feature>